<comment type="caution">
    <text evidence="11">The sequence shown here is derived from an EMBL/GenBank/DDBJ whole genome shotgun (WGS) entry which is preliminary data.</text>
</comment>
<evidence type="ECO:0000259" key="10">
    <source>
        <dbReference type="Pfam" id="PF14416"/>
    </source>
</evidence>
<evidence type="ECO:0000259" key="9">
    <source>
        <dbReference type="Pfam" id="PF13839"/>
    </source>
</evidence>
<evidence type="ECO:0000256" key="7">
    <source>
        <dbReference type="SAM" id="MobiDB-lite"/>
    </source>
</evidence>
<dbReference type="GO" id="GO:0016413">
    <property type="term" value="F:O-acetyltransferase activity"/>
    <property type="evidence" value="ECO:0007669"/>
    <property type="project" value="InterPro"/>
</dbReference>
<name>A0AAN8UP13_9MAGN</name>
<protein>
    <submittedName>
        <fullName evidence="11">Trichome birefringence-like, N-terminal domain</fullName>
    </submittedName>
</protein>
<dbReference type="EMBL" id="JBAMMX010000027">
    <property type="protein sequence ID" value="KAK6913452.1"/>
    <property type="molecule type" value="Genomic_DNA"/>
</dbReference>
<dbReference type="GO" id="GO:0005794">
    <property type="term" value="C:Golgi apparatus"/>
    <property type="evidence" value="ECO:0007669"/>
    <property type="project" value="TreeGrafter"/>
</dbReference>
<organism evidence="11 12">
    <name type="scientific">Dillenia turbinata</name>
    <dbReference type="NCBI Taxonomy" id="194707"/>
    <lineage>
        <taxon>Eukaryota</taxon>
        <taxon>Viridiplantae</taxon>
        <taxon>Streptophyta</taxon>
        <taxon>Embryophyta</taxon>
        <taxon>Tracheophyta</taxon>
        <taxon>Spermatophyta</taxon>
        <taxon>Magnoliopsida</taxon>
        <taxon>eudicotyledons</taxon>
        <taxon>Gunneridae</taxon>
        <taxon>Pentapetalae</taxon>
        <taxon>Dilleniales</taxon>
        <taxon>Dilleniaceae</taxon>
        <taxon>Dillenia</taxon>
    </lineage>
</organism>
<dbReference type="InterPro" id="IPR026057">
    <property type="entry name" value="TBL_C"/>
</dbReference>
<feature type="region of interest" description="Disordered" evidence="7">
    <location>
        <begin position="53"/>
        <end position="97"/>
    </location>
</feature>
<feature type="transmembrane region" description="Helical" evidence="8">
    <location>
        <begin position="18"/>
        <end position="37"/>
    </location>
</feature>
<keyword evidence="5 8" id="KW-1133">Transmembrane helix</keyword>
<comment type="subcellular location">
    <subcellularLocation>
        <location evidence="1">Membrane</location>
        <topology evidence="1">Single-pass membrane protein</topology>
    </subcellularLocation>
</comment>
<feature type="compositionally biased region" description="Basic and acidic residues" evidence="7">
    <location>
        <begin position="66"/>
        <end position="83"/>
    </location>
</feature>
<comment type="similarity">
    <text evidence="2">Belongs to the PC-esterase family. TBL subfamily.</text>
</comment>
<feature type="compositionally biased region" description="Polar residues" evidence="7">
    <location>
        <begin position="53"/>
        <end position="64"/>
    </location>
</feature>
<dbReference type="AlphaFoldDB" id="A0AAN8UP13"/>
<dbReference type="PANTHER" id="PTHR32285:SF48">
    <property type="entry name" value="PROTEIN TRICHOME BIREFRINGENCE-LIKE 19"/>
    <property type="match status" value="1"/>
</dbReference>
<keyword evidence="12" id="KW-1185">Reference proteome</keyword>
<evidence type="ECO:0000313" key="11">
    <source>
        <dbReference type="EMBL" id="KAK6913452.1"/>
    </source>
</evidence>
<feature type="domain" description="Trichome birefringence-like N-terminal" evidence="10">
    <location>
        <begin position="102"/>
        <end position="157"/>
    </location>
</feature>
<evidence type="ECO:0000313" key="12">
    <source>
        <dbReference type="Proteomes" id="UP001370490"/>
    </source>
</evidence>
<evidence type="ECO:0000256" key="1">
    <source>
        <dbReference type="ARBA" id="ARBA00004167"/>
    </source>
</evidence>
<dbReference type="Pfam" id="PF14416">
    <property type="entry name" value="PMR5N"/>
    <property type="match status" value="1"/>
</dbReference>
<proteinExistence type="inferred from homology"/>
<evidence type="ECO:0000256" key="5">
    <source>
        <dbReference type="ARBA" id="ARBA00022989"/>
    </source>
</evidence>
<dbReference type="Pfam" id="PF13839">
    <property type="entry name" value="PC-Esterase"/>
    <property type="match status" value="1"/>
</dbReference>
<evidence type="ECO:0000256" key="6">
    <source>
        <dbReference type="ARBA" id="ARBA00023136"/>
    </source>
</evidence>
<gene>
    <name evidence="11" type="ORF">RJ641_023053</name>
</gene>
<keyword evidence="3 8" id="KW-0812">Transmembrane</keyword>
<evidence type="ECO:0000256" key="2">
    <source>
        <dbReference type="ARBA" id="ARBA00007727"/>
    </source>
</evidence>
<feature type="domain" description="Trichome birefringence-like C-terminal" evidence="9">
    <location>
        <begin position="158"/>
        <end position="444"/>
    </location>
</feature>
<dbReference type="GO" id="GO:0016020">
    <property type="term" value="C:membrane"/>
    <property type="evidence" value="ECO:0007669"/>
    <property type="project" value="UniProtKB-SubCell"/>
</dbReference>
<dbReference type="Proteomes" id="UP001370490">
    <property type="component" value="Unassembled WGS sequence"/>
</dbReference>
<sequence length="451" mass="52763">MNNWLHLNHKLTKRSPRVVPLAIILLLVTTVILYYPFLDSPLFQDSFKHIPNNSSSAQNSTQDPSVLKRQEGLDDGKSIEKGSTRLPKSNNSLESDSREKRKKCNLFSGEWIWNPEGPSPYYTNETCYAIQYHQNCMRNGRPDSDFLKWKWKPYECELPDFDGIQFLEILRGKSLAFVGDSISRNHFQSLVCLLAKVEYPEDHSSSPNAQSRLLKYESYNFTMAVFWTPYLVKSVEETSNGTPTGIINLHLDEFDEEWTSQIWKFDYVIISAGQWFFRPTKFHEQGHIVGCQFCSQQDIPHLTAFYSYQKAFQTAFKAINTIEHYKGITFLRTFSVSHFEDGAWDKGGNCKRKRPFRRNETSLVDYNLSMYKSQMKEFRVAKRQGRKRGLLYRLMNTTQIMLLRPDGHPSVYWQTKSDNRLGIDCVHWCLPGPIDTWNEFLLEMLKRKQSR</sequence>
<keyword evidence="4" id="KW-0735">Signal-anchor</keyword>
<evidence type="ECO:0000256" key="8">
    <source>
        <dbReference type="SAM" id="Phobius"/>
    </source>
</evidence>
<evidence type="ECO:0000256" key="3">
    <source>
        <dbReference type="ARBA" id="ARBA00022692"/>
    </source>
</evidence>
<reference evidence="11 12" key="1">
    <citation type="submission" date="2023-12" db="EMBL/GenBank/DDBJ databases">
        <title>A high-quality genome assembly for Dillenia turbinata (Dilleniales).</title>
        <authorList>
            <person name="Chanderbali A."/>
        </authorList>
    </citation>
    <scope>NUCLEOTIDE SEQUENCE [LARGE SCALE GENOMIC DNA]</scope>
    <source>
        <strain evidence="11">LSX21</strain>
        <tissue evidence="11">Leaf</tissue>
    </source>
</reference>
<evidence type="ECO:0000256" key="4">
    <source>
        <dbReference type="ARBA" id="ARBA00022968"/>
    </source>
</evidence>
<dbReference type="InterPro" id="IPR029962">
    <property type="entry name" value="TBL"/>
</dbReference>
<keyword evidence="6 8" id="KW-0472">Membrane</keyword>
<dbReference type="InterPro" id="IPR025846">
    <property type="entry name" value="TBL_N"/>
</dbReference>
<dbReference type="PANTHER" id="PTHR32285">
    <property type="entry name" value="PROTEIN TRICHOME BIREFRINGENCE-LIKE 9-RELATED"/>
    <property type="match status" value="1"/>
</dbReference>
<accession>A0AAN8UP13</accession>